<comment type="subcellular location">
    <subcellularLocation>
        <location evidence="4">Secreted</location>
    </subcellularLocation>
    <subcellularLocation>
        <location evidence="4">Bacterial flagellum</location>
    </subcellularLocation>
</comment>
<keyword evidence="8" id="KW-1185">Reference proteome</keyword>
<dbReference type="Gene3D" id="6.10.10.10">
    <property type="entry name" value="Flagellar export chaperone, C-terminal domain"/>
    <property type="match status" value="1"/>
</dbReference>
<dbReference type="GO" id="GO:0005198">
    <property type="term" value="F:structural molecule activity"/>
    <property type="evidence" value="ECO:0007669"/>
    <property type="project" value="UniProtKB-UniRule"/>
</dbReference>
<feature type="domain" description="Flagellin N-terminal" evidence="5">
    <location>
        <begin position="4"/>
        <end position="139"/>
    </location>
</feature>
<reference evidence="7" key="1">
    <citation type="submission" date="2020-12" db="EMBL/GenBank/DDBJ databases">
        <title>Clostridium thailandense sp. nov., a novel acetogenic bacterium isolated from peat land soil in Thailand.</title>
        <authorList>
            <person name="Chaikitkaew S."/>
            <person name="Birkeland N.K."/>
        </authorList>
    </citation>
    <scope>NUCLEOTIDE SEQUENCE</scope>
    <source>
        <strain evidence="7">DSM 17425</strain>
    </source>
</reference>
<dbReference type="AlphaFoldDB" id="A0A934M3P1"/>
<dbReference type="InterPro" id="IPR001029">
    <property type="entry name" value="Flagellin_N"/>
</dbReference>
<name>A0A934M3P1_9CLOT</name>
<dbReference type="PANTHER" id="PTHR42792">
    <property type="entry name" value="FLAGELLIN"/>
    <property type="match status" value="1"/>
</dbReference>
<dbReference type="InterPro" id="IPR042187">
    <property type="entry name" value="Flagellin_C_sub2"/>
</dbReference>
<feature type="domain" description="Flagellin C-terminal" evidence="6">
    <location>
        <begin position="208"/>
        <end position="292"/>
    </location>
</feature>
<evidence type="ECO:0000256" key="3">
    <source>
        <dbReference type="ARBA" id="ARBA00023143"/>
    </source>
</evidence>
<evidence type="ECO:0000259" key="6">
    <source>
        <dbReference type="Pfam" id="PF00700"/>
    </source>
</evidence>
<evidence type="ECO:0000313" key="8">
    <source>
        <dbReference type="Proteomes" id="UP000622687"/>
    </source>
</evidence>
<evidence type="ECO:0000313" key="7">
    <source>
        <dbReference type="EMBL" id="MBI6875789.1"/>
    </source>
</evidence>
<dbReference type="Gene3D" id="1.20.1330.10">
    <property type="entry name" value="f41 fragment of flagellin, N-terminal domain"/>
    <property type="match status" value="1"/>
</dbReference>
<accession>A0A934M3P1</accession>
<dbReference type="Proteomes" id="UP000622687">
    <property type="component" value="Unassembled WGS sequence"/>
</dbReference>
<dbReference type="GO" id="GO:0005576">
    <property type="term" value="C:extracellular region"/>
    <property type="evidence" value="ECO:0007669"/>
    <property type="project" value="UniProtKB-SubCell"/>
</dbReference>
<dbReference type="PANTHER" id="PTHR42792:SF2">
    <property type="entry name" value="FLAGELLIN"/>
    <property type="match status" value="1"/>
</dbReference>
<dbReference type="GO" id="GO:0009288">
    <property type="term" value="C:bacterial-type flagellum"/>
    <property type="evidence" value="ECO:0007669"/>
    <property type="project" value="UniProtKB-SubCell"/>
</dbReference>
<protein>
    <recommendedName>
        <fullName evidence="2 4">Flagellin</fullName>
    </recommendedName>
</protein>
<keyword evidence="7" id="KW-0966">Cell projection</keyword>
<sequence>MRLNHNMASLNIYMTHKRALESQSSALNKISTGYKVNNAKDDPNAIAQSERTRIQIRGLQMAGRNTQDGVSMLQTAEGGLDSITQMLQRIRELVVQSGSGSSTDDDRKIMQNEINQMVEGIGNVVDCTEFNGKSLLNNTKLNEGTVSDDGEFVELDMPVGANAGESVKIPIYDLSPGELKVKNGALAGKSLKDVNIESGGKSIDDALSILDNAIDKTISVRSKYGALENRFEDTMDNVSEISNRMEGADSNLRDADIAEEMMKFSRDNILLEAGNAMMAQTNKFPQDVLRILENLKSR</sequence>
<comment type="function">
    <text evidence="4">Flagellin is the subunit protein which polymerizes to form the filaments of bacterial flagella.</text>
</comment>
<evidence type="ECO:0000259" key="5">
    <source>
        <dbReference type="Pfam" id="PF00669"/>
    </source>
</evidence>
<dbReference type="PRINTS" id="PR00207">
    <property type="entry name" value="FLAGELLIN"/>
</dbReference>
<dbReference type="InterPro" id="IPR001492">
    <property type="entry name" value="Flagellin"/>
</dbReference>
<keyword evidence="7" id="KW-0282">Flagellum</keyword>
<dbReference type="SUPFAM" id="SSF64518">
    <property type="entry name" value="Phase 1 flagellin"/>
    <property type="match status" value="1"/>
</dbReference>
<gene>
    <name evidence="7" type="ORF">I6U51_24325</name>
</gene>
<organism evidence="7 8">
    <name type="scientific">Clostridium aciditolerans</name>
    <dbReference type="NCBI Taxonomy" id="339861"/>
    <lineage>
        <taxon>Bacteria</taxon>
        <taxon>Bacillati</taxon>
        <taxon>Bacillota</taxon>
        <taxon>Clostridia</taxon>
        <taxon>Eubacteriales</taxon>
        <taxon>Clostridiaceae</taxon>
        <taxon>Clostridium</taxon>
    </lineage>
</organism>
<evidence type="ECO:0000256" key="1">
    <source>
        <dbReference type="ARBA" id="ARBA00005709"/>
    </source>
</evidence>
<evidence type="ECO:0000256" key="4">
    <source>
        <dbReference type="RuleBase" id="RU362073"/>
    </source>
</evidence>
<dbReference type="RefSeq" id="WP_211145120.1">
    <property type="nucleotide sequence ID" value="NZ_JAEEGB010000059.1"/>
</dbReference>
<dbReference type="EMBL" id="JAEEGB010000059">
    <property type="protein sequence ID" value="MBI6875789.1"/>
    <property type="molecule type" value="Genomic_DNA"/>
</dbReference>
<proteinExistence type="inferred from homology"/>
<comment type="caution">
    <text evidence="7">The sequence shown here is derived from an EMBL/GenBank/DDBJ whole genome shotgun (WGS) entry which is preliminary data.</text>
</comment>
<keyword evidence="7" id="KW-0969">Cilium</keyword>
<dbReference type="Pfam" id="PF00669">
    <property type="entry name" value="Flagellin_N"/>
    <property type="match status" value="1"/>
</dbReference>
<dbReference type="Pfam" id="PF00700">
    <property type="entry name" value="Flagellin_C"/>
    <property type="match status" value="1"/>
</dbReference>
<evidence type="ECO:0000256" key="2">
    <source>
        <dbReference type="ARBA" id="ARBA00020110"/>
    </source>
</evidence>
<keyword evidence="4" id="KW-0964">Secreted</keyword>
<dbReference type="InterPro" id="IPR046358">
    <property type="entry name" value="Flagellin_C"/>
</dbReference>
<comment type="similarity">
    <text evidence="1 4">Belongs to the bacterial flagellin family.</text>
</comment>
<keyword evidence="3 4" id="KW-0975">Bacterial flagellum</keyword>